<dbReference type="Gene3D" id="3.10.510.20">
    <property type="entry name" value="YcgL domain"/>
    <property type="match status" value="1"/>
</dbReference>
<dbReference type="HOGENOM" id="CLU_155118_1_0_6"/>
<proteinExistence type="predicted"/>
<dbReference type="InterPro" id="IPR038068">
    <property type="entry name" value="YcgL-like_sf"/>
</dbReference>
<name>E8LMH5_SUCHY</name>
<comment type="caution">
    <text evidence="2">The sequence shown here is derived from an EMBL/GenBank/DDBJ whole genome shotgun (WGS) entry which is preliminary data.</text>
</comment>
<evidence type="ECO:0000259" key="1">
    <source>
        <dbReference type="PROSITE" id="PS51648"/>
    </source>
</evidence>
<dbReference type="PANTHER" id="PTHR38109">
    <property type="entry name" value="PROTEIN YCGL"/>
    <property type="match status" value="1"/>
</dbReference>
<dbReference type="PROSITE" id="PS51648">
    <property type="entry name" value="YCGL"/>
    <property type="match status" value="1"/>
</dbReference>
<dbReference type="SUPFAM" id="SSF160191">
    <property type="entry name" value="YcgL-like"/>
    <property type="match status" value="1"/>
</dbReference>
<dbReference type="PANTHER" id="PTHR38109:SF1">
    <property type="entry name" value="PROTEIN YCGL"/>
    <property type="match status" value="1"/>
</dbReference>
<dbReference type="InterPro" id="IPR027354">
    <property type="entry name" value="YcgL_dom"/>
</dbReference>
<organism evidence="2 3">
    <name type="scientific">Succinatimonas hippei (strain DSM 22608 / JCM 16073 / KCTC 15190 / YIT 12066)</name>
    <dbReference type="NCBI Taxonomy" id="762983"/>
    <lineage>
        <taxon>Bacteria</taxon>
        <taxon>Pseudomonadati</taxon>
        <taxon>Pseudomonadota</taxon>
        <taxon>Gammaproteobacteria</taxon>
        <taxon>Aeromonadales</taxon>
        <taxon>Succinivibrionaceae</taxon>
        <taxon>Succinatimonas</taxon>
    </lineage>
</organism>
<evidence type="ECO:0000313" key="3">
    <source>
        <dbReference type="Proteomes" id="UP000018458"/>
    </source>
</evidence>
<reference evidence="2 3" key="1">
    <citation type="submission" date="2011-01" db="EMBL/GenBank/DDBJ databases">
        <authorList>
            <person name="Weinstock G."/>
            <person name="Sodergren E."/>
            <person name="Clifton S."/>
            <person name="Fulton L."/>
            <person name="Fulton B."/>
            <person name="Courtney L."/>
            <person name="Fronick C."/>
            <person name="Harrison M."/>
            <person name="Strong C."/>
            <person name="Farmer C."/>
            <person name="Delahaunty K."/>
            <person name="Markovic C."/>
            <person name="Hall O."/>
            <person name="Minx P."/>
            <person name="Tomlinson C."/>
            <person name="Mitreva M."/>
            <person name="Hou S."/>
            <person name="Chen J."/>
            <person name="Wollam A."/>
            <person name="Pepin K.H."/>
            <person name="Johnson M."/>
            <person name="Bhonagiri V."/>
            <person name="Zhang X."/>
            <person name="Suruliraj S."/>
            <person name="Warren W."/>
            <person name="Chinwalla A."/>
            <person name="Mardis E.R."/>
            <person name="Wilson R.K."/>
        </authorList>
    </citation>
    <scope>NUCLEOTIDE SEQUENCE [LARGE SCALE GENOMIC DNA]</scope>
    <source>
        <strain evidence="3">DSM 22608 / JCM 16073 / KCTC 15190 / YIT 12066</strain>
    </source>
</reference>
<keyword evidence="3" id="KW-1185">Reference proteome</keyword>
<dbReference type="Proteomes" id="UP000018458">
    <property type="component" value="Unassembled WGS sequence"/>
</dbReference>
<evidence type="ECO:0000313" key="2">
    <source>
        <dbReference type="EMBL" id="EFY06267.1"/>
    </source>
</evidence>
<dbReference type="STRING" id="762983.HMPREF9444_01964"/>
<dbReference type="OrthoDB" id="7062382at2"/>
<sequence>MGDQLVFVYKSLKKNNMFLYLARKDAFADVPSGLLDAFGAPKFVLMFALSKKCTLVKVTHEELSKALTEKGYFLRIDIEDEEENLLNQERKRLGLPPLEKFPMK</sequence>
<accession>E8LMH5</accession>
<dbReference type="eggNOG" id="COG3100">
    <property type="taxonomic scope" value="Bacteria"/>
</dbReference>
<feature type="domain" description="YcgL" evidence="1">
    <location>
        <begin position="4"/>
        <end position="90"/>
    </location>
</feature>
<dbReference type="AlphaFoldDB" id="E8LMH5"/>
<dbReference type="RefSeq" id="WP_009144113.1">
    <property type="nucleotide sequence ID" value="NZ_GL831062.1"/>
</dbReference>
<protein>
    <submittedName>
        <fullName evidence="2">YcgL domain protein</fullName>
    </submittedName>
</protein>
<dbReference type="Pfam" id="PF05166">
    <property type="entry name" value="YcgL"/>
    <property type="match status" value="1"/>
</dbReference>
<gene>
    <name evidence="2" type="ORF">HMPREF9444_01964</name>
</gene>
<dbReference type="EMBL" id="AEVO01000137">
    <property type="protein sequence ID" value="EFY06267.1"/>
    <property type="molecule type" value="Genomic_DNA"/>
</dbReference>